<dbReference type="Proteomes" id="UP000315295">
    <property type="component" value="Unassembled WGS sequence"/>
</dbReference>
<evidence type="ECO:0000313" key="1">
    <source>
        <dbReference type="EMBL" id="TQD92181.1"/>
    </source>
</evidence>
<comment type="caution">
    <text evidence="1">The sequence shown here is derived from an EMBL/GenBank/DDBJ whole genome shotgun (WGS) entry which is preliminary data.</text>
</comment>
<dbReference type="AlphaFoldDB" id="A0A540M0A7"/>
<name>A0A540M0A7_MALBA</name>
<keyword evidence="2" id="KW-1185">Reference proteome</keyword>
<sequence>MGFIDDLDVDPMIQDLDSIMKNFKKEIAAATTSCHSSPPLGKKGKNLRGMISRAVVSNARGAGTHNVFPSFLPNEVDKINDPYARTLAQRMERLHMSATPHPLPQNAQSK</sequence>
<reference evidence="1 2" key="1">
    <citation type="journal article" date="2019" name="G3 (Bethesda)">
        <title>Sequencing of a Wild Apple (Malus baccata) Genome Unravels the Differences Between Cultivated and Wild Apple Species Regarding Disease Resistance and Cold Tolerance.</title>
        <authorList>
            <person name="Chen X."/>
        </authorList>
    </citation>
    <scope>NUCLEOTIDE SEQUENCE [LARGE SCALE GENOMIC DNA]</scope>
    <source>
        <strain evidence="2">cv. Shandingzi</strain>
        <tissue evidence="1">Leaves</tissue>
    </source>
</reference>
<protein>
    <submittedName>
        <fullName evidence="1">Uncharacterized protein</fullName>
    </submittedName>
</protein>
<dbReference type="EMBL" id="VIEB01000398">
    <property type="protein sequence ID" value="TQD92181.1"/>
    <property type="molecule type" value="Genomic_DNA"/>
</dbReference>
<gene>
    <name evidence="1" type="ORF">C1H46_022219</name>
</gene>
<accession>A0A540M0A7</accession>
<organism evidence="1 2">
    <name type="scientific">Malus baccata</name>
    <name type="common">Siberian crab apple</name>
    <name type="synonym">Pyrus baccata</name>
    <dbReference type="NCBI Taxonomy" id="106549"/>
    <lineage>
        <taxon>Eukaryota</taxon>
        <taxon>Viridiplantae</taxon>
        <taxon>Streptophyta</taxon>
        <taxon>Embryophyta</taxon>
        <taxon>Tracheophyta</taxon>
        <taxon>Spermatophyta</taxon>
        <taxon>Magnoliopsida</taxon>
        <taxon>eudicotyledons</taxon>
        <taxon>Gunneridae</taxon>
        <taxon>Pentapetalae</taxon>
        <taxon>rosids</taxon>
        <taxon>fabids</taxon>
        <taxon>Rosales</taxon>
        <taxon>Rosaceae</taxon>
        <taxon>Amygdaloideae</taxon>
        <taxon>Maleae</taxon>
        <taxon>Malus</taxon>
    </lineage>
</organism>
<evidence type="ECO:0000313" key="2">
    <source>
        <dbReference type="Proteomes" id="UP000315295"/>
    </source>
</evidence>
<proteinExistence type="predicted"/>